<dbReference type="Proteomes" id="UP001432251">
    <property type="component" value="Chromosome"/>
</dbReference>
<gene>
    <name evidence="1" type="ORF">V2W30_36125</name>
</gene>
<dbReference type="EMBL" id="CP146022">
    <property type="protein sequence ID" value="WWQ68228.1"/>
    <property type="molecule type" value="Genomic_DNA"/>
</dbReference>
<keyword evidence="2" id="KW-1185">Reference proteome</keyword>
<evidence type="ECO:0000313" key="1">
    <source>
        <dbReference type="EMBL" id="WWQ68228.1"/>
    </source>
</evidence>
<organism evidence="1 2">
    <name type="scientific">Streptomyces citrinus</name>
    <dbReference type="NCBI Taxonomy" id="3118173"/>
    <lineage>
        <taxon>Bacteria</taxon>
        <taxon>Bacillati</taxon>
        <taxon>Actinomycetota</taxon>
        <taxon>Actinomycetes</taxon>
        <taxon>Kitasatosporales</taxon>
        <taxon>Streptomycetaceae</taxon>
        <taxon>Streptomyces</taxon>
    </lineage>
</organism>
<proteinExistence type="predicted"/>
<sequence length="40" mass="4200">MPSPSNADRRSVISAASALMPAPATSVPLDGFVLHLPLRR</sequence>
<accession>A0ACD5ALX5</accession>
<protein>
    <submittedName>
        <fullName evidence="1">Uncharacterized protein</fullName>
    </submittedName>
</protein>
<reference evidence="1" key="1">
    <citation type="journal article" date="2025" name="Int. J. Syst. Evol. Microbiol.">
        <title>Streptomyces citrinus sp. nov., with yellow diffusible pigment.</title>
        <authorList>
            <person name="He Y."/>
            <person name="Yang E."/>
            <person name="Xu J."/>
            <person name="Sun Y."/>
            <person name="Sun L."/>
        </authorList>
    </citation>
    <scope>NUCLEOTIDE SEQUENCE</scope>
    <source>
        <strain evidence="1">Q6</strain>
    </source>
</reference>
<name>A0ACD5ALX5_9ACTN</name>
<evidence type="ECO:0000313" key="2">
    <source>
        <dbReference type="Proteomes" id="UP001432251"/>
    </source>
</evidence>